<evidence type="ECO:0000313" key="1">
    <source>
        <dbReference type="EMBL" id="KAH7928096.1"/>
    </source>
</evidence>
<evidence type="ECO:0000313" key="2">
    <source>
        <dbReference type="Proteomes" id="UP000790709"/>
    </source>
</evidence>
<accession>A0ACB8BSQ6</accession>
<dbReference type="EMBL" id="MU266357">
    <property type="protein sequence ID" value="KAH7928096.1"/>
    <property type="molecule type" value="Genomic_DNA"/>
</dbReference>
<name>A0ACB8BSQ6_9AGAM</name>
<organism evidence="1 2">
    <name type="scientific">Leucogyrophana mollusca</name>
    <dbReference type="NCBI Taxonomy" id="85980"/>
    <lineage>
        <taxon>Eukaryota</taxon>
        <taxon>Fungi</taxon>
        <taxon>Dikarya</taxon>
        <taxon>Basidiomycota</taxon>
        <taxon>Agaricomycotina</taxon>
        <taxon>Agaricomycetes</taxon>
        <taxon>Agaricomycetidae</taxon>
        <taxon>Boletales</taxon>
        <taxon>Boletales incertae sedis</taxon>
        <taxon>Leucogyrophana</taxon>
    </lineage>
</organism>
<proteinExistence type="predicted"/>
<protein>
    <submittedName>
        <fullName evidence="1">Uncharacterized protein</fullName>
    </submittedName>
</protein>
<keyword evidence="2" id="KW-1185">Reference proteome</keyword>
<sequence length="473" mass="48131">MERTKDRGLSLSTSTPKVATPPITQPPTDSEREKRTKDSDKDKGKGKEKAKTPKGSSKVNSPIDLGDSAVGKSPGQLADALKSVWGSGSKATTPGASPLTSRTRSIGPTTPIAEAPPVELQKPISRSITPTPLEPPMESHQPTLLDIPPSQHHQPPQESPVAVHEAPVVAETFGQEAEIKAEETAFTTTPADSAPPEFPTPQVPAGSTFFDTAKEGAPADAHLEPPMESIAELTEPQAEDAHHDPGAHVPGSFDSLGLDLSGETAGGQATNEDTGWGFNSSDNQGASSWDNAGADAGSGGDSGGGWGGGWTMPSFTKSPTLTTGFGAFGDLLGAETSANEAAASGKPAGSPAPEKSPKLDPVPPAADEPPASTEASVPTDGVAEPAPIEATLGDAPVVAADEPSTGENNAAPAEPATVTEEPVPGGEDSGAAGADAPTADAEEAPAEDDGFATTNKKEKEKVSRYLVTRERIL</sequence>
<gene>
    <name evidence="1" type="ORF">BV22DRAFT_230947</name>
</gene>
<comment type="caution">
    <text evidence="1">The sequence shown here is derived from an EMBL/GenBank/DDBJ whole genome shotgun (WGS) entry which is preliminary data.</text>
</comment>
<reference evidence="1" key="1">
    <citation type="journal article" date="2021" name="New Phytol.">
        <title>Evolutionary innovations through gain and loss of genes in the ectomycorrhizal Boletales.</title>
        <authorList>
            <person name="Wu G."/>
            <person name="Miyauchi S."/>
            <person name="Morin E."/>
            <person name="Kuo A."/>
            <person name="Drula E."/>
            <person name="Varga T."/>
            <person name="Kohler A."/>
            <person name="Feng B."/>
            <person name="Cao Y."/>
            <person name="Lipzen A."/>
            <person name="Daum C."/>
            <person name="Hundley H."/>
            <person name="Pangilinan J."/>
            <person name="Johnson J."/>
            <person name="Barry K."/>
            <person name="LaButti K."/>
            <person name="Ng V."/>
            <person name="Ahrendt S."/>
            <person name="Min B."/>
            <person name="Choi I.G."/>
            <person name="Park H."/>
            <person name="Plett J.M."/>
            <person name="Magnuson J."/>
            <person name="Spatafora J.W."/>
            <person name="Nagy L.G."/>
            <person name="Henrissat B."/>
            <person name="Grigoriev I.V."/>
            <person name="Yang Z.L."/>
            <person name="Xu J."/>
            <person name="Martin F.M."/>
        </authorList>
    </citation>
    <scope>NUCLEOTIDE SEQUENCE</scope>
    <source>
        <strain evidence="1">KUC20120723A-06</strain>
    </source>
</reference>
<dbReference type="Proteomes" id="UP000790709">
    <property type="component" value="Unassembled WGS sequence"/>
</dbReference>